<keyword evidence="6" id="KW-0539">Nucleus</keyword>
<keyword evidence="5" id="KW-0862">Zinc</keyword>
<keyword evidence="7" id="KW-0808">Transferase</keyword>
<sequence>MPSDNEDDVGDMFAEPEDYYPPTPPPTSVTHTLASGRTLTLHLVGYSATEAHHLWNGSRVVSDYFEALPARVASRTVLEIGAGAGLPSLTAGLLGARRVVMSDYHDVDIVQTMQKNIDVCEGADEVVAKGYVWGADPAPLLAELPEPEAKFDVLILADLLFRHSEHGTLVKTIDMTMSKKKESRAYVFFTSYRPWLRHKDLVFFDVAREKGFLVEQVIDRKMEKKLFENDPGDEEVLKTVSGMMPIHQSIEGQPPHMGPGLSPPAATAGENGERQQKPKTLPCKYCSKRFSCGALVCPYFVNPNQLAHEVNPMQPMMADMGQSQAAHARIKSYDEQMGYSERAREDQPALAPGFASQAAPTSYDDYHLFLDDFAGSSHFLPPAFEPDQQMGGMWPRQAGDMHQRGLSKPASQFPSRFPSVQPDGISGMDGQARGGDEPMRAPSLRISAVDHNVIKNRLDEFSSVLPADFIFPSRHTLTRFLEGYISGFHEYLPFLHLPSLAPAEIAPELLLAILAVGAQYRFESHRGHALWYAAKAVALEQIRRRHSHEVHALLPTPAAYSPHSTRPSPSTGFRHTFASAQQERPMTQDTHREPFSPNTPQARLETIQAVLLLFAVGLWGASAILHEALSLQSHLAILVREEGLTAESSPGAAPDWETWVRLEGASRTKLIAYCFFNLCSIAYNMPPLLLTSDLSLFLPYPSRLWRAESAWQWQEARQSCPSVDITVHYAFARLFGRSAQSLPAHITSLGHYVLIHALTQHVFLLKQTSFALSSPFEPQRGLKPDDVEEVLQALRVWQTSFEHRHQLRAAESAHMGPNDTFPGGPVAFNATALLRLAYIRLYTDITPSRSLETRDHMLIASSLSNTPLLVRSLRLQKAVFQAIHALSMLVKAGVNYVARTKSLEWSIQHSLGNFECAVLLSKWLLTLSSIGPNDQPVSTDEKNFLEMIRRMLDETEFAVPIDPSLGGPAANPPSNMEALAGDSTRLRQLAAAVIRLWAETFKGTHIFDLVRVMGSSLDGYASLVEKPHDRAPMGRIAAEAGLG</sequence>
<evidence type="ECO:0000313" key="10">
    <source>
        <dbReference type="EMBL" id="CRK33803.1"/>
    </source>
</evidence>
<keyword evidence="7" id="KW-0963">Cytoplasm</keyword>
<evidence type="ECO:0000256" key="7">
    <source>
        <dbReference type="HAMAP-Rule" id="MF_03223"/>
    </source>
</evidence>
<dbReference type="PROSITE" id="PS51560">
    <property type="entry name" value="SAM_MT_NNT1"/>
    <property type="match status" value="1"/>
</dbReference>
<keyword evidence="3" id="KW-0677">Repeat</keyword>
<dbReference type="CDD" id="cd12148">
    <property type="entry name" value="fungal_TF_MHR"/>
    <property type="match status" value="1"/>
</dbReference>
<evidence type="ECO:0000256" key="3">
    <source>
        <dbReference type="ARBA" id="ARBA00022737"/>
    </source>
</evidence>
<organism evidence="10 11">
    <name type="scientific">Verticillium longisporum</name>
    <name type="common">Verticillium dahliae var. longisporum</name>
    <dbReference type="NCBI Taxonomy" id="100787"/>
    <lineage>
        <taxon>Eukaryota</taxon>
        <taxon>Fungi</taxon>
        <taxon>Dikarya</taxon>
        <taxon>Ascomycota</taxon>
        <taxon>Pezizomycotina</taxon>
        <taxon>Sordariomycetes</taxon>
        <taxon>Hypocreomycetidae</taxon>
        <taxon>Glomerellales</taxon>
        <taxon>Plectosphaerellaceae</taxon>
        <taxon>Verticillium</taxon>
    </lineage>
</organism>
<feature type="binding site" evidence="7">
    <location>
        <position position="103"/>
    </location>
    <ligand>
        <name>S-adenosyl-L-methionine</name>
        <dbReference type="ChEBI" id="CHEBI:59789"/>
    </ligand>
</feature>
<keyword evidence="7" id="KW-0489">Methyltransferase</keyword>
<keyword evidence="11" id="KW-1185">Reference proteome</keyword>
<feature type="binding site" evidence="7">
    <location>
        <begin position="81"/>
        <end position="83"/>
    </location>
    <ligand>
        <name>S-adenosyl-L-methionine</name>
        <dbReference type="ChEBI" id="CHEBI:59789"/>
    </ligand>
</feature>
<dbReference type="GO" id="GO:0006351">
    <property type="term" value="P:DNA-templated transcription"/>
    <property type="evidence" value="ECO:0007669"/>
    <property type="project" value="InterPro"/>
</dbReference>
<evidence type="ECO:0000313" key="11">
    <source>
        <dbReference type="Proteomes" id="UP000044602"/>
    </source>
</evidence>
<dbReference type="InterPro" id="IPR051059">
    <property type="entry name" value="VerF-like"/>
</dbReference>
<dbReference type="Proteomes" id="UP000044602">
    <property type="component" value="Unassembled WGS sequence"/>
</dbReference>
<dbReference type="Pfam" id="PF04082">
    <property type="entry name" value="Fungal_trans"/>
    <property type="match status" value="1"/>
</dbReference>
<dbReference type="GO" id="GO:0000978">
    <property type="term" value="F:RNA polymerase II cis-regulatory region sequence-specific DNA binding"/>
    <property type="evidence" value="ECO:0007669"/>
    <property type="project" value="InterPro"/>
</dbReference>
<comment type="subcellular location">
    <subcellularLocation>
        <location evidence="7">Cytoplasm</location>
    </subcellularLocation>
    <subcellularLocation>
        <location evidence="1">Nucleus</location>
    </subcellularLocation>
</comment>
<dbReference type="STRING" id="100787.A0A0G4MHQ2"/>
<dbReference type="GO" id="GO:0008270">
    <property type="term" value="F:zinc ion binding"/>
    <property type="evidence" value="ECO:0007669"/>
    <property type="project" value="UniProtKB-KW"/>
</dbReference>
<dbReference type="Gene3D" id="3.40.50.150">
    <property type="entry name" value="Vaccinia Virus protein VP39"/>
    <property type="match status" value="1"/>
</dbReference>
<keyword evidence="2" id="KW-0479">Metal-binding</keyword>
<feature type="domain" description="Xylanolytic transcriptional activator regulatory" evidence="9">
    <location>
        <begin position="484"/>
        <end position="737"/>
    </location>
</feature>
<dbReference type="PANTHER" id="PTHR40626">
    <property type="entry name" value="MIP31509P"/>
    <property type="match status" value="1"/>
</dbReference>
<dbReference type="GO" id="GO:0000981">
    <property type="term" value="F:DNA-binding transcription factor activity, RNA polymerase II-specific"/>
    <property type="evidence" value="ECO:0007669"/>
    <property type="project" value="InterPro"/>
</dbReference>
<dbReference type="InterPro" id="IPR029063">
    <property type="entry name" value="SAM-dependent_MTases_sf"/>
</dbReference>
<name>A0A0G4MHQ2_VERLO</name>
<evidence type="ECO:0000256" key="1">
    <source>
        <dbReference type="ARBA" id="ARBA00004123"/>
    </source>
</evidence>
<feature type="compositionally biased region" description="Acidic residues" evidence="8">
    <location>
        <begin position="1"/>
        <end position="18"/>
    </location>
</feature>
<dbReference type="Pfam" id="PF10294">
    <property type="entry name" value="Methyltransf_16"/>
    <property type="match status" value="1"/>
</dbReference>
<reference evidence="10 11" key="1">
    <citation type="submission" date="2015-05" db="EMBL/GenBank/DDBJ databases">
        <authorList>
            <person name="Wang D.B."/>
            <person name="Wang M."/>
        </authorList>
    </citation>
    <scope>NUCLEOTIDE SEQUENCE [LARGE SCALE GENOMIC DNA]</scope>
    <source>
        <strain evidence="10">VL1</strain>
    </source>
</reference>
<dbReference type="GO" id="GO:0005737">
    <property type="term" value="C:cytoplasm"/>
    <property type="evidence" value="ECO:0007669"/>
    <property type="project" value="UniProtKB-SubCell"/>
</dbReference>
<dbReference type="GO" id="GO:0032259">
    <property type="term" value="P:methylation"/>
    <property type="evidence" value="ECO:0007669"/>
    <property type="project" value="UniProtKB-KW"/>
</dbReference>
<feature type="region of interest" description="Disordered" evidence="8">
    <location>
        <begin position="399"/>
        <end position="422"/>
    </location>
</feature>
<dbReference type="GO" id="GO:0000785">
    <property type="term" value="C:chromatin"/>
    <property type="evidence" value="ECO:0007669"/>
    <property type="project" value="TreeGrafter"/>
</dbReference>
<dbReference type="SUPFAM" id="SSF53335">
    <property type="entry name" value="S-adenosyl-L-methionine-dependent methyltransferases"/>
    <property type="match status" value="1"/>
</dbReference>
<evidence type="ECO:0000256" key="4">
    <source>
        <dbReference type="ARBA" id="ARBA00022771"/>
    </source>
</evidence>
<dbReference type="PANTHER" id="PTHR40626:SF10">
    <property type="entry name" value="C2H2-TYPE DOMAIN-CONTAINING PROTEIN"/>
    <property type="match status" value="1"/>
</dbReference>
<proteinExistence type="inferred from homology"/>
<dbReference type="InterPro" id="IPR007219">
    <property type="entry name" value="XnlR_reg_dom"/>
</dbReference>
<dbReference type="InterPro" id="IPR019410">
    <property type="entry name" value="Methyltransf_16"/>
</dbReference>
<feature type="region of interest" description="Disordered" evidence="8">
    <location>
        <begin position="250"/>
        <end position="278"/>
    </location>
</feature>
<dbReference type="CDD" id="cd02440">
    <property type="entry name" value="AdoMet_MTases"/>
    <property type="match status" value="1"/>
</dbReference>
<keyword evidence="7" id="KW-0949">S-adenosyl-L-methionine</keyword>
<dbReference type="HAMAP" id="MF_03223">
    <property type="entry name" value="Methyltr_EFM7"/>
    <property type="match status" value="1"/>
</dbReference>
<protein>
    <recommendedName>
        <fullName evidence="7">Protein N-terminal and lysine N-methyltransferase EFM7</fullName>
        <ecNumber evidence="7">2.1.1.-</ecNumber>
    </recommendedName>
    <alternativeName>
        <fullName evidence="7">Elongation factor methyltransferase 7</fullName>
    </alternativeName>
</protein>
<evidence type="ECO:0000256" key="8">
    <source>
        <dbReference type="SAM" id="MobiDB-lite"/>
    </source>
</evidence>
<feature type="binding site" evidence="7">
    <location>
        <position position="133"/>
    </location>
    <ligand>
        <name>S-adenosyl-L-methionine</name>
        <dbReference type="ChEBI" id="CHEBI:59789"/>
    </ligand>
</feature>
<comment type="similarity">
    <text evidence="7">Belongs to the class I-like SAM-binding methyltransferase superfamily. EFM7 family.</text>
</comment>
<dbReference type="AlphaFoldDB" id="A0A0G4MHQ2"/>
<dbReference type="GO" id="GO:0071885">
    <property type="term" value="F:N-terminal protein N-methyltransferase activity"/>
    <property type="evidence" value="ECO:0007669"/>
    <property type="project" value="UniProtKB-UniRule"/>
</dbReference>
<dbReference type="EC" id="2.1.1.-" evidence="7"/>
<comment type="function">
    <text evidence="7">S-adenosyl-L-methionine-dependent protein methyltransferase that trimethylates the N-terminal glycine 'Gly-2' of elongation factor 1-alpha, before also catalyzing the mono- and dimethylation of 'Lys-3'.</text>
</comment>
<accession>A0A0G4MHQ2</accession>
<dbReference type="GO" id="GO:0005634">
    <property type="term" value="C:nucleus"/>
    <property type="evidence" value="ECO:0007669"/>
    <property type="project" value="UniProtKB-SubCell"/>
</dbReference>
<evidence type="ECO:0000259" key="9">
    <source>
        <dbReference type="Pfam" id="PF04082"/>
    </source>
</evidence>
<keyword evidence="4" id="KW-0863">Zinc-finger</keyword>
<dbReference type="GO" id="GO:0016279">
    <property type="term" value="F:protein-lysine N-methyltransferase activity"/>
    <property type="evidence" value="ECO:0007669"/>
    <property type="project" value="UniProtKB-UniRule"/>
</dbReference>
<feature type="binding site" evidence="7">
    <location>
        <position position="157"/>
    </location>
    <ligand>
        <name>S-adenosyl-L-methionine</name>
        <dbReference type="ChEBI" id="CHEBI:59789"/>
    </ligand>
</feature>
<evidence type="ECO:0000256" key="2">
    <source>
        <dbReference type="ARBA" id="ARBA00022723"/>
    </source>
</evidence>
<gene>
    <name evidence="7" type="primary">EFM7</name>
    <name evidence="10" type="ORF">BN1708_006167</name>
</gene>
<dbReference type="EMBL" id="CVQH01022639">
    <property type="protein sequence ID" value="CRK33803.1"/>
    <property type="molecule type" value="Genomic_DNA"/>
</dbReference>
<dbReference type="InterPro" id="IPR025784">
    <property type="entry name" value="EFM7"/>
</dbReference>
<feature type="region of interest" description="Disordered" evidence="8">
    <location>
        <begin position="1"/>
        <end position="30"/>
    </location>
</feature>
<evidence type="ECO:0000256" key="6">
    <source>
        <dbReference type="ARBA" id="ARBA00023242"/>
    </source>
</evidence>
<feature type="binding site" evidence="7">
    <location>
        <position position="55"/>
    </location>
    <ligand>
        <name>S-adenosyl-L-methionine</name>
        <dbReference type="ChEBI" id="CHEBI:59789"/>
    </ligand>
</feature>
<evidence type="ECO:0000256" key="5">
    <source>
        <dbReference type="ARBA" id="ARBA00022833"/>
    </source>
</evidence>